<dbReference type="SUPFAM" id="SSF53254">
    <property type="entry name" value="Phosphoglycerate mutase-like"/>
    <property type="match status" value="1"/>
</dbReference>
<dbReference type="PANTHER" id="PTHR48100">
    <property type="entry name" value="BROAD-SPECIFICITY PHOSPHATASE YOR283W-RELATED"/>
    <property type="match status" value="1"/>
</dbReference>
<reference evidence="1 2" key="1">
    <citation type="submission" date="2023-01" db="EMBL/GenBank/DDBJ databases">
        <title>Analysis of 21 Apiospora genomes using comparative genomics revels a genus with tremendous synthesis potential of carbohydrate active enzymes and secondary metabolites.</title>
        <authorList>
            <person name="Sorensen T."/>
        </authorList>
    </citation>
    <scope>NUCLEOTIDE SEQUENCE [LARGE SCALE GENOMIC DNA]</scope>
    <source>
        <strain evidence="1 2">CBS 135458</strain>
    </source>
</reference>
<sequence length="288" mass="31928">MATPRVFIVRHGETEWSWTAVIPGPVISPYRQRRKASSLHGQGSFHLSLTHTYSASLYAIQYPAKPTNICNPHVIVLADGNYAPNTKLGIENMPFRQSGHDGPQRTFELLNLGIKDPLPWKAHGDTPEKVEGNACEARVEITQDIREWDYGDYEGVTSAQIRDRREKEGLGRNWDIWADGCPGGESPDEVTARVDRLIKEIREKWHAPVIGKPKSEVQRGDVLIVAHGHILRAFAMRWAGKTLQDGPAFLLEAGGIGTLAYEHHNLEEPAILLGGAFIVPEARALASP</sequence>
<dbReference type="InterPro" id="IPR050275">
    <property type="entry name" value="PGM_Phosphatase"/>
</dbReference>
<organism evidence="1 2">
    <name type="scientific">Apiospora phragmitis</name>
    <dbReference type="NCBI Taxonomy" id="2905665"/>
    <lineage>
        <taxon>Eukaryota</taxon>
        <taxon>Fungi</taxon>
        <taxon>Dikarya</taxon>
        <taxon>Ascomycota</taxon>
        <taxon>Pezizomycotina</taxon>
        <taxon>Sordariomycetes</taxon>
        <taxon>Xylariomycetidae</taxon>
        <taxon>Amphisphaeriales</taxon>
        <taxon>Apiosporaceae</taxon>
        <taxon>Apiospora</taxon>
    </lineage>
</organism>
<evidence type="ECO:0008006" key="3">
    <source>
        <dbReference type="Google" id="ProtNLM"/>
    </source>
</evidence>
<protein>
    <recommendedName>
        <fullName evidence="3">Phosphoglycerate mutase</fullName>
    </recommendedName>
</protein>
<proteinExistence type="predicted"/>
<accession>A0ABR1VRX2</accession>
<comment type="caution">
    <text evidence="1">The sequence shown here is derived from an EMBL/GenBank/DDBJ whole genome shotgun (WGS) entry which is preliminary data.</text>
</comment>
<dbReference type="CDD" id="cd00195">
    <property type="entry name" value="UBCc_UEV"/>
    <property type="match status" value="1"/>
</dbReference>
<evidence type="ECO:0000313" key="2">
    <source>
        <dbReference type="Proteomes" id="UP001480595"/>
    </source>
</evidence>
<dbReference type="RefSeq" id="XP_066718392.1">
    <property type="nucleotide sequence ID" value="XM_066856225.1"/>
</dbReference>
<keyword evidence="2" id="KW-1185">Reference proteome</keyword>
<dbReference type="PANTHER" id="PTHR48100:SF15">
    <property type="entry name" value="SEDOHEPTULOSE 1,7-BISPHOSPHATASE"/>
    <property type="match status" value="1"/>
</dbReference>
<dbReference type="Gene3D" id="3.40.50.1240">
    <property type="entry name" value="Phosphoglycerate mutase-like"/>
    <property type="match status" value="1"/>
</dbReference>
<dbReference type="CDD" id="cd07067">
    <property type="entry name" value="HP_PGM_like"/>
    <property type="match status" value="1"/>
</dbReference>
<dbReference type="InterPro" id="IPR029033">
    <property type="entry name" value="His_PPase_superfam"/>
</dbReference>
<dbReference type="GeneID" id="92089288"/>
<evidence type="ECO:0000313" key="1">
    <source>
        <dbReference type="EMBL" id="KAK8073917.1"/>
    </source>
</evidence>
<gene>
    <name evidence="1" type="ORF">PG994_004816</name>
</gene>
<name>A0ABR1VRX2_9PEZI</name>
<dbReference type="InterPro" id="IPR013078">
    <property type="entry name" value="His_Pase_superF_clade-1"/>
</dbReference>
<dbReference type="Proteomes" id="UP001480595">
    <property type="component" value="Unassembled WGS sequence"/>
</dbReference>
<dbReference type="EMBL" id="JAQQWL010000005">
    <property type="protein sequence ID" value="KAK8073917.1"/>
    <property type="molecule type" value="Genomic_DNA"/>
</dbReference>
<dbReference type="Pfam" id="PF00300">
    <property type="entry name" value="His_Phos_1"/>
    <property type="match status" value="1"/>
</dbReference>